<evidence type="ECO:0000256" key="1">
    <source>
        <dbReference type="ARBA" id="ARBA00006414"/>
    </source>
</evidence>
<comment type="caution">
    <text evidence="3">The sequence shown here is derived from an EMBL/GenBank/DDBJ whole genome shotgun (WGS) entry which is preliminary data.</text>
</comment>
<dbReference type="Pfam" id="PF12736">
    <property type="entry name" value="CABIT"/>
    <property type="match status" value="1"/>
</dbReference>
<proteinExistence type="inferred from homology"/>
<comment type="similarity">
    <text evidence="1">Belongs to the themis family.</text>
</comment>
<dbReference type="InterPro" id="IPR025946">
    <property type="entry name" value="CABIT_dom"/>
</dbReference>
<evidence type="ECO:0000259" key="2">
    <source>
        <dbReference type="Pfam" id="PF12736"/>
    </source>
</evidence>
<reference evidence="3 4" key="1">
    <citation type="submission" date="2024-05" db="EMBL/GenBank/DDBJ databases">
        <title>Genome sequencing and assembly of Indian major carp, Cirrhinus mrigala (Hamilton, 1822).</title>
        <authorList>
            <person name="Mohindra V."/>
            <person name="Chowdhury L.M."/>
            <person name="Lal K."/>
            <person name="Jena J.K."/>
        </authorList>
    </citation>
    <scope>NUCLEOTIDE SEQUENCE [LARGE SCALE GENOMIC DNA]</scope>
    <source>
        <strain evidence="3">CM1030</strain>
        <tissue evidence="3">Blood</tissue>
    </source>
</reference>
<organism evidence="3 4">
    <name type="scientific">Cirrhinus mrigala</name>
    <name type="common">Mrigala</name>
    <dbReference type="NCBI Taxonomy" id="683832"/>
    <lineage>
        <taxon>Eukaryota</taxon>
        <taxon>Metazoa</taxon>
        <taxon>Chordata</taxon>
        <taxon>Craniata</taxon>
        <taxon>Vertebrata</taxon>
        <taxon>Euteleostomi</taxon>
        <taxon>Actinopterygii</taxon>
        <taxon>Neopterygii</taxon>
        <taxon>Teleostei</taxon>
        <taxon>Ostariophysi</taxon>
        <taxon>Cypriniformes</taxon>
        <taxon>Cyprinidae</taxon>
        <taxon>Labeoninae</taxon>
        <taxon>Labeonini</taxon>
        <taxon>Cirrhinus</taxon>
    </lineage>
</organism>
<dbReference type="AlphaFoldDB" id="A0ABD0PH62"/>
<feature type="non-terminal residue" evidence="3">
    <location>
        <position position="126"/>
    </location>
</feature>
<dbReference type="Proteomes" id="UP001529510">
    <property type="component" value="Unassembled WGS sequence"/>
</dbReference>
<name>A0ABD0PH62_CIRMR</name>
<gene>
    <name evidence="3" type="ORF">M9458_033553</name>
</gene>
<dbReference type="PANTHER" id="PTHR15215:SF2">
    <property type="entry name" value="PROTEIN THEMIS2"/>
    <property type="match status" value="1"/>
</dbReference>
<dbReference type="InterPro" id="IPR039671">
    <property type="entry name" value="THEMIS"/>
</dbReference>
<protein>
    <recommendedName>
        <fullName evidence="2">CABIT domain-containing protein</fullName>
    </recommendedName>
</protein>
<dbReference type="PANTHER" id="PTHR15215">
    <property type="entry name" value="CABIT DOMAIN-CONTAINING PROTEIN"/>
    <property type="match status" value="1"/>
</dbReference>
<feature type="domain" description="CABIT" evidence="2">
    <location>
        <begin position="2"/>
        <end position="55"/>
    </location>
</feature>
<accession>A0ABD0PH62</accession>
<keyword evidence="4" id="KW-1185">Reference proteome</keyword>
<evidence type="ECO:0000313" key="3">
    <source>
        <dbReference type="EMBL" id="KAL0173242.1"/>
    </source>
</evidence>
<feature type="non-terminal residue" evidence="3">
    <location>
        <position position="1"/>
    </location>
</feature>
<sequence length="126" mass="14402">HFTLVAEDLPYNTIEEVVGLCPVGVDACGSFSFISQNELIIDNFTLPAGKQLAKMEKDWHGVCWWGRTWPLQRFSFLCPSEESFMNVKEIMSSFRLSCRRFRSINEKSTGSLLVFSPVYEISAIMH</sequence>
<dbReference type="EMBL" id="JAMKFB020000016">
    <property type="protein sequence ID" value="KAL0173242.1"/>
    <property type="molecule type" value="Genomic_DNA"/>
</dbReference>
<evidence type="ECO:0000313" key="4">
    <source>
        <dbReference type="Proteomes" id="UP001529510"/>
    </source>
</evidence>